<protein>
    <submittedName>
        <fullName evidence="2">Uncharacterized protein</fullName>
    </submittedName>
</protein>
<gene>
    <name evidence="2" type="ORF">BpHYR1_054079</name>
</gene>
<dbReference type="Proteomes" id="UP000276133">
    <property type="component" value="Unassembled WGS sequence"/>
</dbReference>
<keyword evidence="1" id="KW-0472">Membrane</keyword>
<keyword evidence="3" id="KW-1185">Reference proteome</keyword>
<evidence type="ECO:0000313" key="2">
    <source>
        <dbReference type="EMBL" id="RNA00534.1"/>
    </source>
</evidence>
<reference evidence="2 3" key="1">
    <citation type="journal article" date="2018" name="Sci. Rep.">
        <title>Genomic signatures of local adaptation to the degree of environmental predictability in rotifers.</title>
        <authorList>
            <person name="Franch-Gras L."/>
            <person name="Hahn C."/>
            <person name="Garcia-Roger E.M."/>
            <person name="Carmona M.J."/>
            <person name="Serra M."/>
            <person name="Gomez A."/>
        </authorList>
    </citation>
    <scope>NUCLEOTIDE SEQUENCE [LARGE SCALE GENOMIC DNA]</scope>
    <source>
        <strain evidence="2">HYR1</strain>
    </source>
</reference>
<feature type="transmembrane region" description="Helical" evidence="1">
    <location>
        <begin position="32"/>
        <end position="51"/>
    </location>
</feature>
<keyword evidence="1" id="KW-1133">Transmembrane helix</keyword>
<evidence type="ECO:0000313" key="3">
    <source>
        <dbReference type="Proteomes" id="UP000276133"/>
    </source>
</evidence>
<keyword evidence="1" id="KW-0812">Transmembrane</keyword>
<accession>A0A3M7PNI2</accession>
<sequence>MITKINIIIVIEIVCILIFLSLNEIISSDSLLSLIVQLLFPITSSKFIFLIDSGLIARTRNNN</sequence>
<evidence type="ECO:0000256" key="1">
    <source>
        <dbReference type="SAM" id="Phobius"/>
    </source>
</evidence>
<name>A0A3M7PNI2_BRAPC</name>
<proteinExistence type="predicted"/>
<feature type="transmembrane region" description="Helical" evidence="1">
    <location>
        <begin position="7"/>
        <end position="26"/>
    </location>
</feature>
<dbReference type="EMBL" id="REGN01009711">
    <property type="protein sequence ID" value="RNA00534.1"/>
    <property type="molecule type" value="Genomic_DNA"/>
</dbReference>
<comment type="caution">
    <text evidence="2">The sequence shown here is derived from an EMBL/GenBank/DDBJ whole genome shotgun (WGS) entry which is preliminary data.</text>
</comment>
<organism evidence="2 3">
    <name type="scientific">Brachionus plicatilis</name>
    <name type="common">Marine rotifer</name>
    <name type="synonym">Brachionus muelleri</name>
    <dbReference type="NCBI Taxonomy" id="10195"/>
    <lineage>
        <taxon>Eukaryota</taxon>
        <taxon>Metazoa</taxon>
        <taxon>Spiralia</taxon>
        <taxon>Gnathifera</taxon>
        <taxon>Rotifera</taxon>
        <taxon>Eurotatoria</taxon>
        <taxon>Monogononta</taxon>
        <taxon>Pseudotrocha</taxon>
        <taxon>Ploima</taxon>
        <taxon>Brachionidae</taxon>
        <taxon>Brachionus</taxon>
    </lineage>
</organism>
<dbReference type="AlphaFoldDB" id="A0A3M7PNI2"/>